<evidence type="ECO:0000259" key="4">
    <source>
        <dbReference type="Pfam" id="PF16173"/>
    </source>
</evidence>
<proteinExistence type="predicted"/>
<evidence type="ECO:0000313" key="6">
    <source>
        <dbReference type="Proteomes" id="UP000241769"/>
    </source>
</evidence>
<evidence type="ECO:0000313" key="5">
    <source>
        <dbReference type="EMBL" id="PRP78939.1"/>
    </source>
</evidence>
<dbReference type="EMBL" id="MDYQ01000204">
    <property type="protein sequence ID" value="PRP78939.1"/>
    <property type="molecule type" value="Genomic_DNA"/>
</dbReference>
<organism evidence="5 6">
    <name type="scientific">Planoprotostelium fungivorum</name>
    <dbReference type="NCBI Taxonomy" id="1890364"/>
    <lineage>
        <taxon>Eukaryota</taxon>
        <taxon>Amoebozoa</taxon>
        <taxon>Evosea</taxon>
        <taxon>Variosea</taxon>
        <taxon>Cavosteliida</taxon>
        <taxon>Cavosteliaceae</taxon>
        <taxon>Planoprotostelium</taxon>
    </lineage>
</organism>
<keyword evidence="6" id="KW-1185">Reference proteome</keyword>
<evidence type="ECO:0000259" key="3">
    <source>
        <dbReference type="Pfam" id="PF16116"/>
    </source>
</evidence>
<reference evidence="5 6" key="1">
    <citation type="journal article" date="2018" name="Genome Biol. Evol.">
        <title>Multiple Roots of Fruiting Body Formation in Amoebozoa.</title>
        <authorList>
            <person name="Hillmann F."/>
            <person name="Forbes G."/>
            <person name="Novohradska S."/>
            <person name="Ferling I."/>
            <person name="Riege K."/>
            <person name="Groth M."/>
            <person name="Westermann M."/>
            <person name="Marz M."/>
            <person name="Spaller T."/>
            <person name="Winckler T."/>
            <person name="Schaap P."/>
            <person name="Glockner G."/>
        </authorList>
    </citation>
    <scope>NUCLEOTIDE SEQUENCE [LARGE SCALE GENOMIC DNA]</scope>
    <source>
        <strain evidence="5 6">Jena</strain>
    </source>
</reference>
<comment type="caution">
    <text evidence="5">The sequence shown here is derived from an EMBL/GenBank/DDBJ whole genome shotgun (WGS) entry which is preliminary data.</text>
</comment>
<dbReference type="Gene3D" id="3.20.20.80">
    <property type="entry name" value="Glycosidases"/>
    <property type="match status" value="2"/>
</dbReference>
<accession>A0A2P6N4P4</accession>
<feature type="domain" description="DUF4874" evidence="4">
    <location>
        <begin position="161"/>
        <end position="226"/>
    </location>
</feature>
<dbReference type="Pfam" id="PF16116">
    <property type="entry name" value="DUF4832"/>
    <property type="match status" value="1"/>
</dbReference>
<feature type="chain" id="PRO_5015122721" description="DUF4832 domain-containing protein" evidence="2">
    <location>
        <begin position="17"/>
        <end position="875"/>
    </location>
</feature>
<feature type="region of interest" description="Disordered" evidence="1">
    <location>
        <begin position="451"/>
        <end position="474"/>
    </location>
</feature>
<name>A0A2P6N4P4_9EUKA</name>
<dbReference type="InParanoid" id="A0A2P6N4P4"/>
<feature type="domain" description="DUF4832" evidence="3">
    <location>
        <begin position="687"/>
        <end position="849"/>
    </location>
</feature>
<evidence type="ECO:0000256" key="1">
    <source>
        <dbReference type="SAM" id="MobiDB-lite"/>
    </source>
</evidence>
<sequence length="875" mass="97091">MKGSWSLLLLPLLVSADVLFSSRYTYSTSNTQRNPLRGFVPFGGDGNDPCTLFPCSLENKYIPFISVMSNWNTFDFSIIERTFANVASRGHQTIIRIYVDYPEDNSGSINVRHTYYIIRSKVFQQILPPFLANTVQVIDNGDGTGVHPNYDDANLIKALVQLINALGSKYNGDNRIAVWQVGLLGHWGEWHTWPTTDFASTANQKLILDAFTHSFTQTKLQVRYPNKIGGYAPGQLNAGYYDDSFLEDTYGDQDWYYYNQLSSVGGQDIWKTQIIGGELYPPLQNCAFSGNCATMDWNTCVSLTRPSWMWNNYAFSTGYSGTQKTNALNAAASLGYQIHLSSVQVEQTCNGNTCDVVATVTTVNNGNAPFYYPISLQVATGGSTTSQSLDTTPGQTNTYRLTVSGIKSVSGQALVFSLVSRYVLSQNQVKLATSEANTNGALTVTMPTVGTTRSTTRQDTTQPAPTSQPAPNPTGLNDTFLKYDASNTAGNPQRGFVPFGGDSNNPCNDFPCSMENTYVPFRKLMTGWNQFDFSTLDQVFSNVAKRNHQSIVRVYVDYPDVTKSANGTRMIDNGDGSGVHPDYNSVNLTRALVQLITELGRKYDGDSRIAFWQMGLLGHWGEWHNYPTTDFASTSVQDTILNAFTSSFKVTRLMTRYPNKIGSHNPKDLNAGYYDDSFGEDTYGDQDWYFANQLSSVNANDIWTTQPIGGELYPPYQSCAFDSKPCTRTPFGDTVSKIHASWLWNNYAFQQKYSGDNLIRAKAAEQLLGYQIYLSKFTVTRTSSSIFTVRVDVTNKGTAPFYYPMYLLLTSGASKTKATLDTSSQKTMTYQLRLRGSNNSTAAFTLQSPNVLPGQKIRFANREDSNGAINIKLSV</sequence>
<evidence type="ECO:0000256" key="2">
    <source>
        <dbReference type="SAM" id="SignalP"/>
    </source>
</evidence>
<dbReference type="Proteomes" id="UP000241769">
    <property type="component" value="Unassembled WGS sequence"/>
</dbReference>
<feature type="signal peptide" evidence="2">
    <location>
        <begin position="1"/>
        <end position="16"/>
    </location>
</feature>
<gene>
    <name evidence="5" type="ORF">PROFUN_13233</name>
</gene>
<protein>
    <recommendedName>
        <fullName evidence="7">DUF4832 domain-containing protein</fullName>
    </recommendedName>
</protein>
<dbReference type="InterPro" id="IPR032379">
    <property type="entry name" value="DUF4874"/>
</dbReference>
<feature type="compositionally biased region" description="Low complexity" evidence="1">
    <location>
        <begin position="451"/>
        <end position="465"/>
    </location>
</feature>
<dbReference type="OrthoDB" id="27478at2759"/>
<keyword evidence="2" id="KW-0732">Signal</keyword>
<dbReference type="Pfam" id="PF16173">
    <property type="entry name" value="DUF4874"/>
    <property type="match status" value="1"/>
</dbReference>
<dbReference type="InterPro" id="IPR032267">
    <property type="entry name" value="DUF4832"/>
</dbReference>
<evidence type="ECO:0008006" key="7">
    <source>
        <dbReference type="Google" id="ProtNLM"/>
    </source>
</evidence>
<dbReference type="AlphaFoldDB" id="A0A2P6N4P4"/>